<keyword evidence="4" id="KW-0067">ATP-binding</keyword>
<dbReference type="AlphaFoldDB" id="A0AAV6USZ2"/>
<evidence type="ECO:0000313" key="11">
    <source>
        <dbReference type="EMBL" id="KAG8187461.1"/>
    </source>
</evidence>
<dbReference type="EMBL" id="JAFNEN010000272">
    <property type="protein sequence ID" value="KAG8187461.1"/>
    <property type="molecule type" value="Genomic_DNA"/>
</dbReference>
<accession>A0AAV6USZ2</accession>
<keyword evidence="5" id="KW-0238">DNA-binding</keyword>
<comment type="similarity">
    <text evidence="8">Belongs to the activator 1 small subunits family. CTF18 subfamily.</text>
</comment>
<keyword evidence="7" id="KW-0131">Cell cycle</keyword>
<keyword evidence="12" id="KW-1185">Reference proteome</keyword>
<dbReference type="Gene3D" id="1.10.8.60">
    <property type="match status" value="1"/>
</dbReference>
<evidence type="ECO:0000259" key="10">
    <source>
        <dbReference type="SMART" id="SM00382"/>
    </source>
</evidence>
<evidence type="ECO:0000256" key="1">
    <source>
        <dbReference type="ARBA" id="ARBA00004123"/>
    </source>
</evidence>
<dbReference type="PANTHER" id="PTHR46765:SF1">
    <property type="entry name" value="P-LOOP CONTAINING NUCLEOSIDE TRIPHOSPHATE HYDROLASES SUPERFAMILY PROTEIN"/>
    <property type="match status" value="1"/>
</dbReference>
<feature type="compositionally biased region" description="Acidic residues" evidence="9">
    <location>
        <begin position="16"/>
        <end position="35"/>
    </location>
</feature>
<evidence type="ECO:0000256" key="6">
    <source>
        <dbReference type="ARBA" id="ARBA00023242"/>
    </source>
</evidence>
<dbReference type="InterPro" id="IPR003593">
    <property type="entry name" value="AAA+_ATPase"/>
</dbReference>
<dbReference type="Gene3D" id="3.40.50.300">
    <property type="entry name" value="P-loop containing nucleotide triphosphate hydrolases"/>
    <property type="match status" value="1"/>
</dbReference>
<comment type="caution">
    <text evidence="11">The sequence shown here is derived from an EMBL/GenBank/DDBJ whole genome shotgun (WGS) entry which is preliminary data.</text>
</comment>
<dbReference type="InterPro" id="IPR053016">
    <property type="entry name" value="CTF18-RFC_complex"/>
</dbReference>
<dbReference type="CDD" id="cd00009">
    <property type="entry name" value="AAA"/>
    <property type="match status" value="1"/>
</dbReference>
<evidence type="ECO:0000256" key="5">
    <source>
        <dbReference type="ARBA" id="ARBA00023125"/>
    </source>
</evidence>
<feature type="compositionally biased region" description="Polar residues" evidence="9">
    <location>
        <begin position="40"/>
        <end position="81"/>
    </location>
</feature>
<comment type="subcellular location">
    <subcellularLocation>
        <location evidence="1">Nucleus</location>
    </subcellularLocation>
</comment>
<dbReference type="GO" id="GO:0005634">
    <property type="term" value="C:nucleus"/>
    <property type="evidence" value="ECO:0007669"/>
    <property type="project" value="UniProtKB-SubCell"/>
</dbReference>
<dbReference type="InterPro" id="IPR003959">
    <property type="entry name" value="ATPase_AAA_core"/>
</dbReference>
<dbReference type="GO" id="GO:0006260">
    <property type="term" value="P:DNA replication"/>
    <property type="evidence" value="ECO:0007669"/>
    <property type="project" value="UniProtKB-KW"/>
</dbReference>
<organism evidence="11 12">
    <name type="scientific">Oedothorax gibbosus</name>
    <dbReference type="NCBI Taxonomy" id="931172"/>
    <lineage>
        <taxon>Eukaryota</taxon>
        <taxon>Metazoa</taxon>
        <taxon>Ecdysozoa</taxon>
        <taxon>Arthropoda</taxon>
        <taxon>Chelicerata</taxon>
        <taxon>Arachnida</taxon>
        <taxon>Araneae</taxon>
        <taxon>Araneomorphae</taxon>
        <taxon>Entelegynae</taxon>
        <taxon>Araneoidea</taxon>
        <taxon>Linyphiidae</taxon>
        <taxon>Erigoninae</taxon>
        <taxon>Oedothorax</taxon>
    </lineage>
</organism>
<keyword evidence="6" id="KW-0539">Nucleus</keyword>
<feature type="region of interest" description="Disordered" evidence="9">
    <location>
        <begin position="16"/>
        <end position="84"/>
    </location>
</feature>
<dbReference type="GO" id="GO:0005524">
    <property type="term" value="F:ATP binding"/>
    <property type="evidence" value="ECO:0007669"/>
    <property type="project" value="UniProtKB-KW"/>
</dbReference>
<evidence type="ECO:0000256" key="4">
    <source>
        <dbReference type="ARBA" id="ARBA00022840"/>
    </source>
</evidence>
<name>A0AAV6USZ2_9ARAC</name>
<dbReference type="Proteomes" id="UP000827092">
    <property type="component" value="Unassembled WGS sequence"/>
</dbReference>
<dbReference type="PANTHER" id="PTHR46765">
    <property type="entry name" value="P-LOOP CONTAINING NUCLEOSIDE TRIPHOSPHATE HYDROLASES SUPERFAMILY PROTEIN"/>
    <property type="match status" value="1"/>
</dbReference>
<feature type="region of interest" description="Disordered" evidence="9">
    <location>
        <begin position="137"/>
        <end position="167"/>
    </location>
</feature>
<evidence type="ECO:0000256" key="8">
    <source>
        <dbReference type="ARBA" id="ARBA00043975"/>
    </source>
</evidence>
<protein>
    <recommendedName>
        <fullName evidence="10">AAA+ ATPase domain-containing protein</fullName>
    </recommendedName>
</protein>
<evidence type="ECO:0000256" key="2">
    <source>
        <dbReference type="ARBA" id="ARBA00022705"/>
    </source>
</evidence>
<dbReference type="InterPro" id="IPR047854">
    <property type="entry name" value="RFC_lid"/>
</dbReference>
<dbReference type="GO" id="GO:0003677">
    <property type="term" value="F:DNA binding"/>
    <property type="evidence" value="ECO:0007669"/>
    <property type="project" value="UniProtKB-KW"/>
</dbReference>
<evidence type="ECO:0000256" key="7">
    <source>
        <dbReference type="ARBA" id="ARBA00023306"/>
    </source>
</evidence>
<dbReference type="InterPro" id="IPR027417">
    <property type="entry name" value="P-loop_NTPase"/>
</dbReference>
<keyword evidence="3" id="KW-0547">Nucleotide-binding</keyword>
<keyword evidence="2" id="KW-0235">DNA replication</keyword>
<proteinExistence type="inferred from homology"/>
<evidence type="ECO:0000256" key="9">
    <source>
        <dbReference type="SAM" id="MobiDB-lite"/>
    </source>
</evidence>
<dbReference type="SMART" id="SM00382">
    <property type="entry name" value="AAA"/>
    <property type="match status" value="1"/>
</dbReference>
<dbReference type="SUPFAM" id="SSF52540">
    <property type="entry name" value="P-loop containing nucleoside triphosphate hydrolases"/>
    <property type="match status" value="1"/>
</dbReference>
<reference evidence="11 12" key="1">
    <citation type="journal article" date="2022" name="Nat. Ecol. Evol.">
        <title>A masculinizing supergene underlies an exaggerated male reproductive morph in a spider.</title>
        <authorList>
            <person name="Hendrickx F."/>
            <person name="De Corte Z."/>
            <person name="Sonet G."/>
            <person name="Van Belleghem S.M."/>
            <person name="Kostlbacher S."/>
            <person name="Vangestel C."/>
        </authorList>
    </citation>
    <scope>NUCLEOTIDE SEQUENCE [LARGE SCALE GENOMIC DNA]</scope>
    <source>
        <strain evidence="11">W744_W776</strain>
    </source>
</reference>
<dbReference type="CDD" id="cd18140">
    <property type="entry name" value="HLD_clamp_RFC"/>
    <property type="match status" value="1"/>
</dbReference>
<dbReference type="GO" id="GO:0016887">
    <property type="term" value="F:ATP hydrolysis activity"/>
    <property type="evidence" value="ECO:0007669"/>
    <property type="project" value="InterPro"/>
</dbReference>
<sequence>MDYPTDEDLYELQYQDELDALNDMESADPYEDGDFDPFSFGSQKTLSTKNKPDKNQSTISNASNSKENGSTNIPTNENSATDKLPTKRKLLDLYVEDPVEEDSYDELMIDEFSESLISQKDRKKSCLWDDEPEIVQSAKKRRTDQTVPTDESRFEEQSRAGPSTSFTYSIPTYADTLTLTRSDGRRINFGVKDEEDSSDNILDISHRAGSLLPVSIEKLKLQYFIMEEKLFKERDAQFMEGLSTSTEVPEVEEDKENNLWVEKYRPMTYTHLLSEEGINRTMLQWLKLWDKIVFGKEKKIKKKVAKKEDHKKENKFKKTWGELVEDLDEHGRPYHKVAFLCGPPGLGKTTLATIIAKHAGYNVVELNASDDRNPEAFRTSLEAATQMKSVLMGQNPDEKPKPNCLILDEIDGAPAASINVLLQFIKSVGIPKGVKRKKGDIPLLTRPLICICNDQYSPALKPLRQLALVLNFPSTAAARLASRLHEVATKEGLVADMAVLTKLCEKTSNDIRSCLSTLQFIHRQKTELKAKDLEGMHIGQKDMQKSLFAVWQDIFHFKHQKSFSNVFGTVQAFGDYEKVYVGMFENYLNIKFKQKTLEAIYKGAEWSCFGDIVQQQIAHKQLYFLMPYLPYPAVAFHMLFAANTYSQHKARRSQLSSTLTSVIKDMISSLKTFLNPSLLLLDVFPFLTEIIKPNLRPVNTQLYSAREKGELRRVIELMLAFKLNYHQERSLDGTYNYILDPNIEELIRFSDIKPKKILTYSAKQMIAREVEVEQMRKGDTSADTKAAKLSATEAPKRVLEPKVFQKKKEVADRPVLDFFGRQIVQSASAKLEEEKKSKEKSEEVWFHFKEGYSNAVRRTVYIKNLL</sequence>
<gene>
    <name evidence="11" type="ORF">JTE90_009531</name>
</gene>
<evidence type="ECO:0000313" key="12">
    <source>
        <dbReference type="Proteomes" id="UP000827092"/>
    </source>
</evidence>
<feature type="domain" description="AAA+ ATPase" evidence="10">
    <location>
        <begin position="334"/>
        <end position="492"/>
    </location>
</feature>
<evidence type="ECO:0000256" key="3">
    <source>
        <dbReference type="ARBA" id="ARBA00022741"/>
    </source>
</evidence>
<dbReference type="Pfam" id="PF00004">
    <property type="entry name" value="AAA"/>
    <property type="match status" value="1"/>
</dbReference>